<name>A0A3S0N9E2_CHLPH</name>
<evidence type="ECO:0000313" key="4">
    <source>
        <dbReference type="Proteomes" id="UP000279908"/>
    </source>
</evidence>
<dbReference type="Proteomes" id="UP000327458">
    <property type="component" value="Unassembled WGS sequence"/>
</dbReference>
<evidence type="ECO:0000313" key="3">
    <source>
        <dbReference type="EMBL" id="RTY35971.1"/>
    </source>
</evidence>
<reference evidence="3 4" key="1">
    <citation type="submission" date="2018-12" db="EMBL/GenBank/DDBJ databases">
        <authorList>
            <person name="Lunina O.N."/>
            <person name="Grouzdev D.S."/>
            <person name="Gorlenko V.M."/>
            <person name="Savvichev A.S."/>
        </authorList>
    </citation>
    <scope>NUCLEOTIDE SEQUENCE [LARGE SCALE GENOMIC DNA]</scope>
    <source>
        <strain evidence="3 4">BrKhr-17</strain>
    </source>
</reference>
<dbReference type="Proteomes" id="UP000279908">
    <property type="component" value="Unassembled WGS sequence"/>
</dbReference>
<keyword evidence="6" id="KW-1185">Reference proteome</keyword>
<evidence type="ECO:0000313" key="2">
    <source>
        <dbReference type="EMBL" id="MWV54876.1"/>
    </source>
</evidence>
<dbReference type="EMBL" id="RXYK01000016">
    <property type="protein sequence ID" value="RTY35971.1"/>
    <property type="molecule type" value="Genomic_DNA"/>
</dbReference>
<organism evidence="3 4">
    <name type="scientific">Chlorobium phaeovibrioides</name>
    <dbReference type="NCBI Taxonomy" id="1094"/>
    <lineage>
        <taxon>Bacteria</taxon>
        <taxon>Pseudomonadati</taxon>
        <taxon>Chlorobiota</taxon>
        <taxon>Chlorobiia</taxon>
        <taxon>Chlorobiales</taxon>
        <taxon>Chlorobiaceae</taxon>
        <taxon>Chlorobium/Pelodictyon group</taxon>
        <taxon>Chlorobium</taxon>
    </lineage>
</organism>
<evidence type="ECO:0000313" key="6">
    <source>
        <dbReference type="Proteomes" id="UP000489351"/>
    </source>
</evidence>
<dbReference type="EMBL" id="VMRG01000001">
    <property type="protein sequence ID" value="KAA6232786.1"/>
    <property type="molecule type" value="Genomic_DNA"/>
</dbReference>
<evidence type="ECO:0000313" key="5">
    <source>
        <dbReference type="Proteomes" id="UP000327458"/>
    </source>
</evidence>
<sequence length="102" mass="11531">MNIPFRPLGPLMQLLEELGHEVTYAYDDLVFINNNDFLIQFASSGPELHLFFNHDCNKNTASGIEESIIPAADSKGLSIIRKGKYKLVGEQDETMQLHFFDA</sequence>
<reference evidence="2 6" key="3">
    <citation type="submission" date="2019-11" db="EMBL/GenBank/DDBJ databases">
        <title>Green- and brown-colored morphotypes of Chlorobia in the stratified aquatic ecosystems of Kandalaksha Gulf (White Sea): A model for study of the accessory genome evolution.</title>
        <authorList>
            <person name="Grouzdev D.S."/>
        </authorList>
    </citation>
    <scope>NUCLEOTIDE SEQUENCE [LARGE SCALE GENOMIC DNA]</scope>
    <source>
        <strain evidence="2 6">ZM</strain>
    </source>
</reference>
<evidence type="ECO:0000313" key="1">
    <source>
        <dbReference type="EMBL" id="KAA6232786.1"/>
    </source>
</evidence>
<dbReference type="EMBL" id="WUBZ01000024">
    <property type="protein sequence ID" value="MWV54876.1"/>
    <property type="molecule type" value="Genomic_DNA"/>
</dbReference>
<reference evidence="1 5" key="2">
    <citation type="submission" date="2019-07" db="EMBL/GenBank/DDBJ databases">
        <title>Draft genome Sequence of Chlorobium phaeovibrioides sp. strain PhvTcv-s14, from the Phylum Chlorobi.</title>
        <authorList>
            <person name="Babenko V."/>
            <person name="Boldyreva D."/>
            <person name="Kanygina A."/>
            <person name="Selezneva O."/>
            <person name="Akopiyan T."/>
            <person name="Lunina O."/>
        </authorList>
    </citation>
    <scope>NUCLEOTIDE SEQUENCE [LARGE SCALE GENOMIC DNA]</scope>
    <source>
        <strain evidence="1 5">GrTcv12</strain>
    </source>
</reference>
<protein>
    <submittedName>
        <fullName evidence="3">Uncharacterized protein</fullName>
    </submittedName>
</protein>
<dbReference type="RefSeq" id="WP_126341349.1">
    <property type="nucleotide sequence ID" value="NZ_RXYJ01000001.1"/>
</dbReference>
<accession>A0A3S0N9E2</accession>
<proteinExistence type="predicted"/>
<comment type="caution">
    <text evidence="3">The sequence shown here is derived from an EMBL/GenBank/DDBJ whole genome shotgun (WGS) entry which is preliminary data.</text>
</comment>
<dbReference type="AlphaFoldDB" id="A0A3S0N9E2"/>
<dbReference type="Proteomes" id="UP000489351">
    <property type="component" value="Unassembled WGS sequence"/>
</dbReference>
<gene>
    <name evidence="3" type="ORF">EKD02_08765</name>
    <name evidence="1" type="ORF">FP507_06715</name>
    <name evidence="2" type="ORF">GJ685_07335</name>
</gene>